<dbReference type="InterPro" id="IPR036890">
    <property type="entry name" value="HATPase_C_sf"/>
</dbReference>
<evidence type="ECO:0000313" key="3">
    <source>
        <dbReference type="EMBL" id="GGA82838.1"/>
    </source>
</evidence>
<comment type="caution">
    <text evidence="3">The sequence shown here is derived from an EMBL/GenBank/DDBJ whole genome shotgun (WGS) entry which is preliminary data.</text>
</comment>
<keyword evidence="3" id="KW-0808">Transferase</keyword>
<organism evidence="3 4">
    <name type="scientific">Puia dinghuensis</name>
    <dbReference type="NCBI Taxonomy" id="1792502"/>
    <lineage>
        <taxon>Bacteria</taxon>
        <taxon>Pseudomonadati</taxon>
        <taxon>Bacteroidota</taxon>
        <taxon>Chitinophagia</taxon>
        <taxon>Chitinophagales</taxon>
        <taxon>Chitinophagaceae</taxon>
        <taxon>Puia</taxon>
    </lineage>
</organism>
<dbReference type="PANTHER" id="PTHR34220:SF7">
    <property type="entry name" value="SENSOR HISTIDINE KINASE YPDA"/>
    <property type="match status" value="1"/>
</dbReference>
<dbReference type="InterPro" id="IPR050640">
    <property type="entry name" value="Bact_2-comp_sensor_kinase"/>
</dbReference>
<reference evidence="3" key="1">
    <citation type="journal article" date="2014" name="Int. J. Syst. Evol. Microbiol.">
        <title>Complete genome sequence of Corynebacterium casei LMG S-19264T (=DSM 44701T), isolated from a smear-ripened cheese.</title>
        <authorList>
            <consortium name="US DOE Joint Genome Institute (JGI-PGF)"/>
            <person name="Walter F."/>
            <person name="Albersmeier A."/>
            <person name="Kalinowski J."/>
            <person name="Ruckert C."/>
        </authorList>
    </citation>
    <scope>NUCLEOTIDE SEQUENCE</scope>
    <source>
        <strain evidence="3">CGMCC 1.15448</strain>
    </source>
</reference>
<evidence type="ECO:0000256" key="1">
    <source>
        <dbReference type="SAM" id="Phobius"/>
    </source>
</evidence>
<dbReference type="InterPro" id="IPR010559">
    <property type="entry name" value="Sig_transdc_His_kin_internal"/>
</dbReference>
<protein>
    <submittedName>
        <fullName evidence="3">Histidine kinase</fullName>
    </submittedName>
</protein>
<dbReference type="AlphaFoldDB" id="A0A8J2XQ09"/>
<dbReference type="GO" id="GO:0000155">
    <property type="term" value="F:phosphorelay sensor kinase activity"/>
    <property type="evidence" value="ECO:0007669"/>
    <property type="project" value="InterPro"/>
</dbReference>
<name>A0A8J2XQ09_9BACT</name>
<feature type="domain" description="Signal transduction histidine kinase internal region" evidence="2">
    <location>
        <begin position="170"/>
        <end position="248"/>
    </location>
</feature>
<dbReference type="SUPFAM" id="SSF55874">
    <property type="entry name" value="ATPase domain of HSP90 chaperone/DNA topoisomerase II/histidine kinase"/>
    <property type="match status" value="1"/>
</dbReference>
<dbReference type="PANTHER" id="PTHR34220">
    <property type="entry name" value="SENSOR HISTIDINE KINASE YPDA"/>
    <property type="match status" value="1"/>
</dbReference>
<feature type="transmembrane region" description="Helical" evidence="1">
    <location>
        <begin position="18"/>
        <end position="36"/>
    </location>
</feature>
<feature type="transmembrane region" description="Helical" evidence="1">
    <location>
        <begin position="56"/>
        <end position="74"/>
    </location>
</feature>
<sequence>MPLTTTTPEKKNSLFWKWLFPPLYGLVVYATIRLLLDTVTGMRFWRRPLHLTIEDLTACFVFSYLFVAAFRWLLRWFDRKWPADDLSYQRVLRELFYVLLLNLVFQNAFLTPYAAFTDDGMQWYDLVDVNTIPLLYSLIYYGIVRSNTFLKAYIAGKIQLQQITTDKLQTELKFLKAQYHPHFLFNALNTIYFQMDEDVAAAKRSVEKFSELLRYQLYDQQQTVPVSQEIHYLDNFIRLQQTRSSEKLLLETEFDPRLDTQQVYPLLFLPLVENAFKYVGGEYHIGISAELNNGNIEFRVTNSIPTPIPENSRSDKGIGLENLRRRLELLYPNKHTFTAGKTQNGFSAALTLQYS</sequence>
<dbReference type="EMBL" id="BMJC01000001">
    <property type="protein sequence ID" value="GGA82838.1"/>
    <property type="molecule type" value="Genomic_DNA"/>
</dbReference>
<proteinExistence type="predicted"/>
<accession>A0A8J2XQ09</accession>
<keyword evidence="1" id="KW-0472">Membrane</keyword>
<dbReference type="Proteomes" id="UP000607559">
    <property type="component" value="Unassembled WGS sequence"/>
</dbReference>
<dbReference type="RefSeq" id="WP_229688720.1">
    <property type="nucleotide sequence ID" value="NZ_BMJC01000001.1"/>
</dbReference>
<gene>
    <name evidence="3" type="ORF">GCM10011511_02330</name>
</gene>
<dbReference type="Gene3D" id="3.30.565.10">
    <property type="entry name" value="Histidine kinase-like ATPase, C-terminal domain"/>
    <property type="match status" value="1"/>
</dbReference>
<evidence type="ECO:0000313" key="4">
    <source>
        <dbReference type="Proteomes" id="UP000607559"/>
    </source>
</evidence>
<keyword evidence="4" id="KW-1185">Reference proteome</keyword>
<feature type="transmembrane region" description="Helical" evidence="1">
    <location>
        <begin position="95"/>
        <end position="116"/>
    </location>
</feature>
<keyword evidence="3" id="KW-0418">Kinase</keyword>
<dbReference type="Pfam" id="PF06580">
    <property type="entry name" value="His_kinase"/>
    <property type="match status" value="1"/>
</dbReference>
<dbReference type="GO" id="GO:0016020">
    <property type="term" value="C:membrane"/>
    <property type="evidence" value="ECO:0007669"/>
    <property type="project" value="InterPro"/>
</dbReference>
<keyword evidence="1" id="KW-0812">Transmembrane</keyword>
<feature type="transmembrane region" description="Helical" evidence="1">
    <location>
        <begin position="122"/>
        <end position="143"/>
    </location>
</feature>
<keyword evidence="1" id="KW-1133">Transmembrane helix</keyword>
<evidence type="ECO:0000259" key="2">
    <source>
        <dbReference type="Pfam" id="PF06580"/>
    </source>
</evidence>
<reference evidence="3" key="2">
    <citation type="submission" date="2020-09" db="EMBL/GenBank/DDBJ databases">
        <authorList>
            <person name="Sun Q."/>
            <person name="Zhou Y."/>
        </authorList>
    </citation>
    <scope>NUCLEOTIDE SEQUENCE</scope>
    <source>
        <strain evidence="3">CGMCC 1.15448</strain>
    </source>
</reference>